<sequence>MCISVLGKNIKRLREYKNMSQADLVRKAGVGKATINEIENGKRKSLNSNTINKISIALNVPVEELFIDENKTEYSITDIREAFNLILSSDELTLNNKELSYNEKSLIEDTINDVLDFIVKKRNKLNN</sequence>
<gene>
    <name evidence="2" type="primary">rghR</name>
    <name evidence="2" type="ORF">NCTC8081_00769</name>
</gene>
<protein>
    <submittedName>
        <fullName evidence="2">DNA-binding protein</fullName>
    </submittedName>
</protein>
<evidence type="ECO:0000313" key="2">
    <source>
        <dbReference type="EMBL" id="SQC06656.1"/>
    </source>
</evidence>
<evidence type="ECO:0000256" key="1">
    <source>
        <dbReference type="ARBA" id="ARBA00023125"/>
    </source>
</evidence>
<dbReference type="AlphaFoldDB" id="A0A2X3C4A1"/>
<keyword evidence="1 2" id="KW-0238">DNA-binding</keyword>
<dbReference type="EMBL" id="UAWO01000002">
    <property type="protein sequence ID" value="SQC06656.1"/>
    <property type="molecule type" value="Genomic_DNA"/>
</dbReference>
<organism evidence="2 3">
    <name type="scientific">Clostridium perfringens</name>
    <dbReference type="NCBI Taxonomy" id="1502"/>
    <lineage>
        <taxon>Bacteria</taxon>
        <taxon>Bacillati</taxon>
        <taxon>Bacillota</taxon>
        <taxon>Clostridia</taxon>
        <taxon>Eubacteriales</taxon>
        <taxon>Clostridiaceae</taxon>
        <taxon>Clostridium</taxon>
    </lineage>
</organism>
<dbReference type="Proteomes" id="UP000250234">
    <property type="component" value="Unassembled WGS sequence"/>
</dbReference>
<dbReference type="PANTHER" id="PTHR46558">
    <property type="entry name" value="TRACRIPTIONAL REGULATORY PROTEIN-RELATED-RELATED"/>
    <property type="match status" value="1"/>
</dbReference>
<dbReference type="PANTHER" id="PTHR46558:SF4">
    <property type="entry name" value="DNA-BIDING PHAGE PROTEIN"/>
    <property type="match status" value="1"/>
</dbReference>
<dbReference type="InterPro" id="IPR010982">
    <property type="entry name" value="Lambda_DNA-bd_dom_sf"/>
</dbReference>
<dbReference type="Gene3D" id="1.10.260.40">
    <property type="entry name" value="lambda repressor-like DNA-binding domains"/>
    <property type="match status" value="1"/>
</dbReference>
<evidence type="ECO:0000313" key="3">
    <source>
        <dbReference type="Proteomes" id="UP000250234"/>
    </source>
</evidence>
<dbReference type="CDD" id="cd00093">
    <property type="entry name" value="HTH_XRE"/>
    <property type="match status" value="1"/>
</dbReference>
<dbReference type="InterPro" id="IPR001387">
    <property type="entry name" value="Cro/C1-type_HTH"/>
</dbReference>
<proteinExistence type="predicted"/>
<dbReference type="PROSITE" id="PS50943">
    <property type="entry name" value="HTH_CROC1"/>
    <property type="match status" value="1"/>
</dbReference>
<name>A0A2X3C4A1_CLOPF</name>
<dbReference type="SMART" id="SM00530">
    <property type="entry name" value="HTH_XRE"/>
    <property type="match status" value="1"/>
</dbReference>
<reference evidence="2 3" key="1">
    <citation type="submission" date="2018-06" db="EMBL/GenBank/DDBJ databases">
        <authorList>
            <consortium name="Pathogen Informatics"/>
            <person name="Doyle S."/>
        </authorList>
    </citation>
    <scope>NUCLEOTIDE SEQUENCE [LARGE SCALE GENOMIC DNA]</scope>
    <source>
        <strain evidence="2 3">NCTC8081</strain>
    </source>
</reference>
<accession>A0A2X3C4A1</accession>
<dbReference type="GO" id="GO:0003677">
    <property type="term" value="F:DNA binding"/>
    <property type="evidence" value="ECO:0007669"/>
    <property type="project" value="UniProtKB-KW"/>
</dbReference>
<dbReference type="RefSeq" id="WP_075810513.1">
    <property type="nucleotide sequence ID" value="NZ_CATNXJ010000003.1"/>
</dbReference>
<dbReference type="SUPFAM" id="SSF47413">
    <property type="entry name" value="lambda repressor-like DNA-binding domains"/>
    <property type="match status" value="1"/>
</dbReference>
<dbReference type="Pfam" id="PF13443">
    <property type="entry name" value="HTH_26"/>
    <property type="match status" value="1"/>
</dbReference>